<proteinExistence type="predicted"/>
<reference evidence="1 2" key="1">
    <citation type="journal article" date="2015" name="Genome Announc.">
        <title>Expanding the biotechnology potential of lactobacilli through comparative genomics of 213 strains and associated genera.</title>
        <authorList>
            <person name="Sun Z."/>
            <person name="Harris H.M."/>
            <person name="McCann A."/>
            <person name="Guo C."/>
            <person name="Argimon S."/>
            <person name="Zhang W."/>
            <person name="Yang X."/>
            <person name="Jeffery I.B."/>
            <person name="Cooney J.C."/>
            <person name="Kagawa T.F."/>
            <person name="Liu W."/>
            <person name="Song Y."/>
            <person name="Salvetti E."/>
            <person name="Wrobel A."/>
            <person name="Rasinkangas P."/>
            <person name="Parkhill J."/>
            <person name="Rea M.C."/>
            <person name="O'Sullivan O."/>
            <person name="Ritari J."/>
            <person name="Douillard F.P."/>
            <person name="Paul Ross R."/>
            <person name="Yang R."/>
            <person name="Briner A.E."/>
            <person name="Felis G.E."/>
            <person name="de Vos W.M."/>
            <person name="Barrangou R."/>
            <person name="Klaenhammer T.R."/>
            <person name="Caufield P.W."/>
            <person name="Cui Y."/>
            <person name="Zhang H."/>
            <person name="O'Toole P.W."/>
        </authorList>
    </citation>
    <scope>NUCLEOTIDE SEQUENCE [LARGE SCALE GENOMIC DNA]</scope>
    <source>
        <strain evidence="1 2">DSM 16698</strain>
    </source>
</reference>
<comment type="caution">
    <text evidence="1">The sequence shown here is derived from an EMBL/GenBank/DDBJ whole genome shotgun (WGS) entry which is preliminary data.</text>
</comment>
<dbReference type="PATRIC" id="fig|695563.3.peg.1520"/>
<accession>A0A0R2KTK6</accession>
<organism evidence="1 2">
    <name type="scientific">Lactobacillus amylovorus subsp. animalium DSM 16698</name>
    <dbReference type="NCBI Taxonomy" id="695563"/>
    <lineage>
        <taxon>Bacteria</taxon>
        <taxon>Bacillati</taxon>
        <taxon>Bacillota</taxon>
        <taxon>Bacilli</taxon>
        <taxon>Lactobacillales</taxon>
        <taxon>Lactobacillaceae</taxon>
        <taxon>Lactobacillus</taxon>
        <taxon>Lactobacillus amylovorus subsp. animalium</taxon>
    </lineage>
</organism>
<dbReference type="EMBL" id="JQBQ01000005">
    <property type="protein sequence ID" value="KRN92736.1"/>
    <property type="molecule type" value="Genomic_DNA"/>
</dbReference>
<dbReference type="AlphaFoldDB" id="A0A0R2KTK6"/>
<gene>
    <name evidence="1" type="ORF">IV44_GL001455</name>
</gene>
<protein>
    <submittedName>
        <fullName evidence="1">Uncharacterized protein</fullName>
    </submittedName>
</protein>
<evidence type="ECO:0000313" key="2">
    <source>
        <dbReference type="Proteomes" id="UP000051529"/>
    </source>
</evidence>
<sequence length="74" mass="8687">MELATDHQLPYKRLKGLKEEYFGSFEAEDERLNPPVPCGNFFVKYGGESTDQIQKRMLDTMRRLVEKTKQMKTS</sequence>
<name>A0A0R2KTK6_LACAM</name>
<evidence type="ECO:0000313" key="1">
    <source>
        <dbReference type="EMBL" id="KRN92736.1"/>
    </source>
</evidence>
<dbReference type="Proteomes" id="UP000051529">
    <property type="component" value="Unassembled WGS sequence"/>
</dbReference>